<proteinExistence type="inferred from homology"/>
<dbReference type="PANTHER" id="PTHR43331:SF1">
    <property type="entry name" value="HOMOSERINE DEHYDROGENASE"/>
    <property type="match status" value="1"/>
</dbReference>
<evidence type="ECO:0000256" key="3">
    <source>
        <dbReference type="ARBA" id="ARBA00023002"/>
    </source>
</evidence>
<dbReference type="GO" id="GO:0004412">
    <property type="term" value="F:homoserine dehydrogenase activity"/>
    <property type="evidence" value="ECO:0007669"/>
    <property type="project" value="UniProtKB-EC"/>
</dbReference>
<dbReference type="FunFam" id="3.30.360.10:FF:000005">
    <property type="entry name" value="Homoserine dehydrogenase"/>
    <property type="match status" value="1"/>
</dbReference>
<dbReference type="SUPFAM" id="SSF51735">
    <property type="entry name" value="NAD(P)-binding Rossmann-fold domains"/>
    <property type="match status" value="1"/>
</dbReference>
<dbReference type="InterPro" id="IPR022697">
    <property type="entry name" value="HDH_short"/>
</dbReference>
<dbReference type="InterPro" id="IPR036291">
    <property type="entry name" value="NAD(P)-bd_dom_sf"/>
</dbReference>
<dbReference type="InterPro" id="IPR001342">
    <property type="entry name" value="HDH_cat"/>
</dbReference>
<feature type="domain" description="Homoserine dehydrogenase catalytic" evidence="4">
    <location>
        <begin position="159"/>
        <end position="335"/>
    </location>
</feature>
<dbReference type="Pfam" id="PF00742">
    <property type="entry name" value="Homoserine_dh"/>
    <property type="match status" value="1"/>
</dbReference>
<dbReference type="GO" id="GO:0009088">
    <property type="term" value="P:threonine biosynthetic process"/>
    <property type="evidence" value="ECO:0007669"/>
    <property type="project" value="UniProtKB-UniPathway"/>
</dbReference>
<organism evidence="5">
    <name type="scientific">hydrothermal vent metagenome</name>
    <dbReference type="NCBI Taxonomy" id="652676"/>
    <lineage>
        <taxon>unclassified sequences</taxon>
        <taxon>metagenomes</taxon>
        <taxon>ecological metagenomes</taxon>
    </lineage>
</organism>
<gene>
    <name evidence="5" type="ORF">MGWOODY_Mmi2209</name>
</gene>
<accession>A0A160VJ97</accession>
<evidence type="ECO:0000256" key="1">
    <source>
        <dbReference type="ARBA" id="ARBA00006753"/>
    </source>
</evidence>
<dbReference type="EC" id="1.1.1.3" evidence="2"/>
<evidence type="ECO:0000313" key="5">
    <source>
        <dbReference type="EMBL" id="CUV10369.1"/>
    </source>
</evidence>
<keyword evidence="3 5" id="KW-0560">Oxidoreductase</keyword>
<comment type="similarity">
    <text evidence="1">Belongs to the homoserine dehydrogenase family.</text>
</comment>
<reference evidence="5" key="1">
    <citation type="submission" date="2015-10" db="EMBL/GenBank/DDBJ databases">
        <authorList>
            <person name="Gilbert D.G."/>
        </authorList>
    </citation>
    <scope>NUCLEOTIDE SEQUENCE</scope>
</reference>
<sequence>MKRVGLALVGLGNVGRRFLRLLIEHDDTLREKYGLAFSVHCAVDSSGVAVSDDGFDLAHLLEHKGRGLKLRELREFDDGLTLAVALDSVQCDILLEASPVDLITGNPGLSNCRTALDLGLHLVLANKAPLALAQAELDHLAADTDVGILYSATFCGGLPVLNIVRRDMVCGKILGFRGIFNSTTNFILEEMLKGRSYADALSETQERGIAEADPSIDVGGWDTAAKLVIAANSIVDAMITLADVSVSGIEDVQLDWLEQCRREGSVLKLVATAERIDAEWRFQVEPTPVPIASFLGSCSGWEMAIEIQSDIYGKSFHKLWEREPVPTAASMLRDAVHLATMGRQGSL</sequence>
<dbReference type="EMBL" id="FAXC01000405">
    <property type="protein sequence ID" value="CUV10369.1"/>
    <property type="molecule type" value="Genomic_DNA"/>
</dbReference>
<dbReference type="AlphaFoldDB" id="A0A160VJ97"/>
<name>A0A160VJ97_9ZZZZ</name>
<protein>
    <recommendedName>
        <fullName evidence="2">homoserine dehydrogenase</fullName>
        <ecNumber evidence="2">1.1.1.3</ecNumber>
    </recommendedName>
</protein>
<dbReference type="PIRSF" id="PIRSF036497">
    <property type="entry name" value="HDH_short"/>
    <property type="match status" value="1"/>
</dbReference>
<dbReference type="UniPathway" id="UPA00051">
    <property type="reaction ID" value="UER00465"/>
</dbReference>
<dbReference type="Gene3D" id="3.30.360.10">
    <property type="entry name" value="Dihydrodipicolinate Reductase, domain 2"/>
    <property type="match status" value="1"/>
</dbReference>
<dbReference type="Gene3D" id="3.40.50.720">
    <property type="entry name" value="NAD(P)-binding Rossmann-like Domain"/>
    <property type="match status" value="1"/>
</dbReference>
<dbReference type="SUPFAM" id="SSF55347">
    <property type="entry name" value="Glyceraldehyde-3-phosphate dehydrogenase-like, C-terminal domain"/>
    <property type="match status" value="1"/>
</dbReference>
<dbReference type="UniPathway" id="UPA00050">
    <property type="reaction ID" value="UER00063"/>
</dbReference>
<dbReference type="PANTHER" id="PTHR43331">
    <property type="entry name" value="HOMOSERINE DEHYDROGENASE"/>
    <property type="match status" value="1"/>
</dbReference>
<evidence type="ECO:0000256" key="2">
    <source>
        <dbReference type="ARBA" id="ARBA00013213"/>
    </source>
</evidence>
<evidence type="ECO:0000259" key="4">
    <source>
        <dbReference type="Pfam" id="PF00742"/>
    </source>
</evidence>